<dbReference type="OrthoDB" id="256817at2"/>
<reference evidence="2 3" key="1">
    <citation type="submission" date="2019-02" db="EMBL/GenBank/DDBJ databases">
        <title>Deep-cultivation of Planctomycetes and their phenomic and genomic characterization uncovers novel biology.</title>
        <authorList>
            <person name="Wiegand S."/>
            <person name="Jogler M."/>
            <person name="Boedeker C."/>
            <person name="Pinto D."/>
            <person name="Vollmers J."/>
            <person name="Rivas-Marin E."/>
            <person name="Kohn T."/>
            <person name="Peeters S.H."/>
            <person name="Heuer A."/>
            <person name="Rast P."/>
            <person name="Oberbeckmann S."/>
            <person name="Bunk B."/>
            <person name="Jeske O."/>
            <person name="Meyerdierks A."/>
            <person name="Storesund J.E."/>
            <person name="Kallscheuer N."/>
            <person name="Luecker S."/>
            <person name="Lage O.M."/>
            <person name="Pohl T."/>
            <person name="Merkel B.J."/>
            <person name="Hornburger P."/>
            <person name="Mueller R.-W."/>
            <person name="Bruemmer F."/>
            <person name="Labrenz M."/>
            <person name="Spormann A.M."/>
            <person name="Op Den Camp H."/>
            <person name="Overmann J."/>
            <person name="Amann R."/>
            <person name="Jetten M.S.M."/>
            <person name="Mascher T."/>
            <person name="Medema M.H."/>
            <person name="Devos D.P."/>
            <person name="Kaster A.-K."/>
            <person name="Ovreas L."/>
            <person name="Rohde M."/>
            <person name="Galperin M.Y."/>
            <person name="Jogler C."/>
        </authorList>
    </citation>
    <scope>NUCLEOTIDE SEQUENCE [LARGE SCALE GENOMIC DNA]</scope>
    <source>
        <strain evidence="2 3">Mal64</strain>
    </source>
</reference>
<dbReference type="Proteomes" id="UP000315440">
    <property type="component" value="Unassembled WGS sequence"/>
</dbReference>
<dbReference type="RefSeq" id="WP_146398369.1">
    <property type="nucleotide sequence ID" value="NZ_SJPQ01000001.1"/>
</dbReference>
<dbReference type="Pfam" id="PF00583">
    <property type="entry name" value="Acetyltransf_1"/>
    <property type="match status" value="1"/>
</dbReference>
<dbReference type="InterPro" id="IPR016181">
    <property type="entry name" value="Acyl_CoA_acyltransferase"/>
</dbReference>
<evidence type="ECO:0000259" key="1">
    <source>
        <dbReference type="PROSITE" id="PS51186"/>
    </source>
</evidence>
<dbReference type="CDD" id="cd00267">
    <property type="entry name" value="ABC_ATPase"/>
    <property type="match status" value="1"/>
</dbReference>
<dbReference type="GO" id="GO:0016747">
    <property type="term" value="F:acyltransferase activity, transferring groups other than amino-acyl groups"/>
    <property type="evidence" value="ECO:0007669"/>
    <property type="project" value="InterPro"/>
</dbReference>
<name>A0A5C5ZUV2_9BACT</name>
<dbReference type="SUPFAM" id="SSF52540">
    <property type="entry name" value="P-loop containing nucleoside triphosphate hydrolases"/>
    <property type="match status" value="1"/>
</dbReference>
<dbReference type="InterPro" id="IPR000182">
    <property type="entry name" value="GNAT_dom"/>
</dbReference>
<comment type="caution">
    <text evidence="2">The sequence shown here is derived from an EMBL/GenBank/DDBJ whole genome shotgun (WGS) entry which is preliminary data.</text>
</comment>
<protein>
    <recommendedName>
        <fullName evidence="1">N-acetyltransferase domain-containing protein</fullName>
    </recommendedName>
</protein>
<dbReference type="CDD" id="cd04301">
    <property type="entry name" value="NAT_SF"/>
    <property type="match status" value="1"/>
</dbReference>
<accession>A0A5C5ZUV2</accession>
<keyword evidence="3" id="KW-1185">Reference proteome</keyword>
<proteinExistence type="predicted"/>
<dbReference type="AlphaFoldDB" id="A0A5C5ZUV2"/>
<dbReference type="PROSITE" id="PS51186">
    <property type="entry name" value="GNAT"/>
    <property type="match status" value="1"/>
</dbReference>
<evidence type="ECO:0000313" key="3">
    <source>
        <dbReference type="Proteomes" id="UP000315440"/>
    </source>
</evidence>
<feature type="domain" description="N-acetyltransferase" evidence="1">
    <location>
        <begin position="209"/>
        <end position="379"/>
    </location>
</feature>
<dbReference type="SUPFAM" id="SSF55729">
    <property type="entry name" value="Acyl-CoA N-acyltransferases (Nat)"/>
    <property type="match status" value="1"/>
</dbReference>
<dbReference type="EMBL" id="SJPQ01000001">
    <property type="protein sequence ID" value="TWT91006.1"/>
    <property type="molecule type" value="Genomic_DNA"/>
</dbReference>
<gene>
    <name evidence="2" type="ORF">Mal64_14050</name>
</gene>
<dbReference type="Gene3D" id="3.40.50.300">
    <property type="entry name" value="P-loop containing nucleotide triphosphate hydrolases"/>
    <property type="match status" value="1"/>
</dbReference>
<dbReference type="InterPro" id="IPR027417">
    <property type="entry name" value="P-loop_NTPase"/>
</dbReference>
<dbReference type="Gene3D" id="3.40.630.30">
    <property type="match status" value="1"/>
</dbReference>
<organism evidence="2 3">
    <name type="scientific">Pseudobythopirellula maris</name>
    <dbReference type="NCBI Taxonomy" id="2527991"/>
    <lineage>
        <taxon>Bacteria</taxon>
        <taxon>Pseudomonadati</taxon>
        <taxon>Planctomycetota</taxon>
        <taxon>Planctomycetia</taxon>
        <taxon>Pirellulales</taxon>
        <taxon>Lacipirellulaceae</taxon>
        <taxon>Pseudobythopirellula</taxon>
    </lineage>
</organism>
<sequence length="380" mass="42219">MSQFKVTVDCPVSESFRVQQVAGMFDVPLDDRSSETFSVELPDQGEPWEIGLVVGPSGSGKSTIAREAFGADLYEPAAWPADCAVIEGFDERLPVRRVIELMTAVGFSSPPSWLKPHAVLSGGERFRCDLARALSRGSLDEGKPLVAFDEFTSVVDRDVAKVCSAAIAKGIRSGRIPCRFVAVTCHYDVADWLAPDWVLDMATGQLQRRRLRRRPWRRPEVRLEIHRCPLAAWRLFARHHYLTGSLAPQARCYLATWEGKPVAFAATLPVIAQRGRRRFTRIVTLPDYQGMGIGMRFVAAVAQLHRDEGLRINVTSSHPALIGHCRNSPLWRTVGVNRSNRRRSRTAFKAYRSAAGRAVVSFEYVGEERSAISTQPSATG</sequence>
<evidence type="ECO:0000313" key="2">
    <source>
        <dbReference type="EMBL" id="TWT91006.1"/>
    </source>
</evidence>